<evidence type="ECO:0000256" key="6">
    <source>
        <dbReference type="ARBA" id="ARBA00022692"/>
    </source>
</evidence>
<comment type="subcellular location">
    <subcellularLocation>
        <location evidence="1">Cell membrane</location>
        <topology evidence="1">Multi-pass membrane protein</topology>
    </subcellularLocation>
</comment>
<keyword evidence="6 11" id="KW-0812">Transmembrane</keyword>
<keyword evidence="7" id="KW-0448">Lipopolysaccharide biosynthesis</keyword>
<dbReference type="EMBL" id="CP121196">
    <property type="protein sequence ID" value="XBH15898.1"/>
    <property type="molecule type" value="Genomic_DNA"/>
</dbReference>
<evidence type="ECO:0000313" key="13">
    <source>
        <dbReference type="EMBL" id="XBH15898.1"/>
    </source>
</evidence>
<dbReference type="GO" id="GO:0009103">
    <property type="term" value="P:lipopolysaccharide biosynthetic process"/>
    <property type="evidence" value="ECO:0007669"/>
    <property type="project" value="UniProtKB-KW"/>
</dbReference>
<evidence type="ECO:0000259" key="12">
    <source>
        <dbReference type="Pfam" id="PF00892"/>
    </source>
</evidence>
<evidence type="ECO:0000256" key="2">
    <source>
        <dbReference type="ARBA" id="ARBA00022475"/>
    </source>
</evidence>
<dbReference type="Pfam" id="PF00892">
    <property type="entry name" value="EamA"/>
    <property type="match status" value="1"/>
</dbReference>
<keyword evidence="2" id="KW-1003">Cell membrane</keyword>
<dbReference type="InterPro" id="IPR037185">
    <property type="entry name" value="EmrE-like"/>
</dbReference>
<keyword evidence="8 11" id="KW-1133">Transmembrane helix</keyword>
<evidence type="ECO:0000256" key="3">
    <source>
        <dbReference type="ARBA" id="ARBA00022516"/>
    </source>
</evidence>
<keyword evidence="3" id="KW-0444">Lipid biosynthesis</keyword>
<dbReference type="PANTHER" id="PTHR30561">
    <property type="entry name" value="SMR FAMILY PROTON-DEPENDENT DRUG EFFLUX TRANSPORTER SUGE"/>
    <property type="match status" value="1"/>
</dbReference>
<evidence type="ECO:0000256" key="9">
    <source>
        <dbReference type="ARBA" id="ARBA00023098"/>
    </source>
</evidence>
<feature type="domain" description="EamA" evidence="12">
    <location>
        <begin position="53"/>
        <end position="122"/>
    </location>
</feature>
<keyword evidence="9" id="KW-0443">Lipid metabolism</keyword>
<evidence type="ECO:0000256" key="1">
    <source>
        <dbReference type="ARBA" id="ARBA00004651"/>
    </source>
</evidence>
<dbReference type="Gene3D" id="1.10.3730.20">
    <property type="match status" value="1"/>
</dbReference>
<gene>
    <name evidence="13" type="ORF">P8935_15125</name>
</gene>
<name>A0AAU7DFG8_9BACT</name>
<dbReference type="RefSeq" id="WP_348261131.1">
    <property type="nucleotide sequence ID" value="NZ_CP121196.1"/>
</dbReference>
<evidence type="ECO:0000256" key="10">
    <source>
        <dbReference type="ARBA" id="ARBA00023136"/>
    </source>
</evidence>
<keyword evidence="5" id="KW-0441">Lipid A biosynthesis</keyword>
<reference evidence="13" key="1">
    <citation type="submission" date="2023-03" db="EMBL/GenBank/DDBJ databases">
        <title>Edaphobacter sp.</title>
        <authorList>
            <person name="Huber K.J."/>
            <person name="Papendorf J."/>
            <person name="Pilke C."/>
            <person name="Bunk B."/>
            <person name="Sproeer C."/>
            <person name="Pester M."/>
        </authorList>
    </citation>
    <scope>NUCLEOTIDE SEQUENCE</scope>
    <source>
        <strain evidence="13">DSM 110680</strain>
    </source>
</reference>
<dbReference type="SUPFAM" id="SSF103481">
    <property type="entry name" value="Multidrug resistance efflux transporter EmrE"/>
    <property type="match status" value="1"/>
</dbReference>
<dbReference type="InterPro" id="IPR000390">
    <property type="entry name" value="Small_drug/metabolite_transptr"/>
</dbReference>
<protein>
    <submittedName>
        <fullName evidence="13">EamA family transporter</fullName>
    </submittedName>
</protein>
<accession>A0AAU7DFG8</accession>
<evidence type="ECO:0000256" key="8">
    <source>
        <dbReference type="ARBA" id="ARBA00022989"/>
    </source>
</evidence>
<feature type="transmembrane region" description="Helical" evidence="11">
    <location>
        <begin position="106"/>
        <end position="123"/>
    </location>
</feature>
<evidence type="ECO:0000256" key="4">
    <source>
        <dbReference type="ARBA" id="ARBA00022519"/>
    </source>
</evidence>
<dbReference type="PANTHER" id="PTHR30561:SF9">
    <property type="entry name" value="4-AMINO-4-DEOXY-L-ARABINOSE-PHOSPHOUNDECAPRENOL FLIPPASE SUBUNIT ARNF-RELATED"/>
    <property type="match status" value="1"/>
</dbReference>
<dbReference type="GO" id="GO:0009245">
    <property type="term" value="P:lipid A biosynthetic process"/>
    <property type="evidence" value="ECO:0007669"/>
    <property type="project" value="UniProtKB-KW"/>
</dbReference>
<keyword evidence="4" id="KW-0997">Cell inner membrane</keyword>
<keyword evidence="10 11" id="KW-0472">Membrane</keyword>
<proteinExistence type="predicted"/>
<evidence type="ECO:0000256" key="5">
    <source>
        <dbReference type="ARBA" id="ARBA00022556"/>
    </source>
</evidence>
<feature type="transmembrane region" description="Helical" evidence="11">
    <location>
        <begin position="80"/>
        <end position="100"/>
    </location>
</feature>
<dbReference type="InterPro" id="IPR000620">
    <property type="entry name" value="EamA_dom"/>
</dbReference>
<evidence type="ECO:0000256" key="7">
    <source>
        <dbReference type="ARBA" id="ARBA00022985"/>
    </source>
</evidence>
<dbReference type="GO" id="GO:0022857">
    <property type="term" value="F:transmembrane transporter activity"/>
    <property type="evidence" value="ECO:0007669"/>
    <property type="project" value="InterPro"/>
</dbReference>
<organism evidence="13">
    <name type="scientific">Telmatobacter sp. DSM 110680</name>
    <dbReference type="NCBI Taxonomy" id="3036704"/>
    <lineage>
        <taxon>Bacteria</taxon>
        <taxon>Pseudomonadati</taxon>
        <taxon>Acidobacteriota</taxon>
        <taxon>Terriglobia</taxon>
        <taxon>Terriglobales</taxon>
        <taxon>Acidobacteriaceae</taxon>
        <taxon>Telmatobacter</taxon>
    </lineage>
</organism>
<dbReference type="GO" id="GO:0005886">
    <property type="term" value="C:plasma membrane"/>
    <property type="evidence" value="ECO:0007669"/>
    <property type="project" value="UniProtKB-SubCell"/>
</dbReference>
<evidence type="ECO:0000256" key="11">
    <source>
        <dbReference type="SAM" id="Phobius"/>
    </source>
</evidence>
<sequence>MANHRLTFNQYLILAFVSVSVPLGDASLSRGMTSLPPISVAHPLTLIGAVFTPWIALGIALLIGYFASYLTALSWADLTFVMPATALGNVFVALLAHYWLHENISYMRWIGIVMITVGVAFVAHGPANTTPPMNAIIAREVLPDTEEAGR</sequence>
<feature type="transmembrane region" description="Helical" evidence="11">
    <location>
        <begin position="51"/>
        <end position="73"/>
    </location>
</feature>
<dbReference type="AlphaFoldDB" id="A0AAU7DFG8"/>